<feature type="transmembrane region" description="Helical" evidence="7">
    <location>
        <begin position="498"/>
        <end position="517"/>
    </location>
</feature>
<dbReference type="Pfam" id="PF04632">
    <property type="entry name" value="FUSC"/>
    <property type="match status" value="1"/>
</dbReference>
<feature type="transmembrane region" description="Helical" evidence="7">
    <location>
        <begin position="112"/>
        <end position="130"/>
    </location>
</feature>
<keyword evidence="4 7" id="KW-0812">Transmembrane</keyword>
<proteinExistence type="predicted"/>
<evidence type="ECO:0000313" key="9">
    <source>
        <dbReference type="Proteomes" id="UP000076852"/>
    </source>
</evidence>
<dbReference type="STRING" id="1804984.AYM40_07440"/>
<name>A0A160FJR9_9BURK</name>
<keyword evidence="2" id="KW-0813">Transport</keyword>
<keyword evidence="9" id="KW-1185">Reference proteome</keyword>
<dbReference type="OrthoDB" id="9807111at2"/>
<accession>A0A160FJR9</accession>
<evidence type="ECO:0000313" key="8">
    <source>
        <dbReference type="EMBL" id="ANB72216.1"/>
    </source>
</evidence>
<comment type="subcellular location">
    <subcellularLocation>
        <location evidence="1">Cell membrane</location>
        <topology evidence="1">Multi-pass membrane protein</topology>
    </subcellularLocation>
</comment>
<evidence type="ECO:0000256" key="4">
    <source>
        <dbReference type="ARBA" id="ARBA00022692"/>
    </source>
</evidence>
<evidence type="ECO:0000256" key="7">
    <source>
        <dbReference type="SAM" id="Phobius"/>
    </source>
</evidence>
<gene>
    <name evidence="8" type="ORF">AYM40_07440</name>
</gene>
<keyword evidence="6 7" id="KW-0472">Membrane</keyword>
<feature type="transmembrane region" description="Helical" evidence="7">
    <location>
        <begin position="448"/>
        <end position="466"/>
    </location>
</feature>
<dbReference type="InterPro" id="IPR006726">
    <property type="entry name" value="PHBA_efflux_AaeB/fusaric-R"/>
</dbReference>
<feature type="transmembrane region" description="Helical" evidence="7">
    <location>
        <begin position="56"/>
        <end position="74"/>
    </location>
</feature>
<dbReference type="AlphaFoldDB" id="A0A160FJR9"/>
<feature type="transmembrane region" description="Helical" evidence="7">
    <location>
        <begin position="9"/>
        <end position="27"/>
    </location>
</feature>
<evidence type="ECO:0000256" key="1">
    <source>
        <dbReference type="ARBA" id="ARBA00004651"/>
    </source>
</evidence>
<protein>
    <submittedName>
        <fullName evidence="8">Fusaric acid resistance protein</fullName>
    </submittedName>
</protein>
<dbReference type="PANTHER" id="PTHR30509:SF9">
    <property type="entry name" value="MULTIDRUG RESISTANCE PROTEIN MDTO"/>
    <property type="match status" value="1"/>
</dbReference>
<dbReference type="GO" id="GO:0005886">
    <property type="term" value="C:plasma membrane"/>
    <property type="evidence" value="ECO:0007669"/>
    <property type="project" value="UniProtKB-SubCell"/>
</dbReference>
<dbReference type="RefSeq" id="WP_063495652.1">
    <property type="nucleotide sequence ID" value="NZ_CP014578.1"/>
</dbReference>
<evidence type="ECO:0000256" key="6">
    <source>
        <dbReference type="ARBA" id="ARBA00023136"/>
    </source>
</evidence>
<evidence type="ECO:0000256" key="5">
    <source>
        <dbReference type="ARBA" id="ARBA00022989"/>
    </source>
</evidence>
<dbReference type="GO" id="GO:0022857">
    <property type="term" value="F:transmembrane transporter activity"/>
    <property type="evidence" value="ECO:0007669"/>
    <property type="project" value="InterPro"/>
</dbReference>
<feature type="transmembrane region" description="Helical" evidence="7">
    <location>
        <begin position="420"/>
        <end position="442"/>
    </location>
</feature>
<sequence length="688" mass="75461">MMLPSSRDWIFSLKTFCASMVALYIALRLELPRPYWAMASVYIVSNPFVGATTSKAMYRTLGTLLGAAASIALVPPLVEAPYLLSLAVALWVGIMLYLAIADRTARSYTFMLAAYTLPLIAFPTVSNPATVFDVAVSRAEEIVLGIVCASIVNTVILPSKLAPVLAERTAAWFRDAAFYAAETLAGRPGGNEMSACSQRMAATINGLEVLLSQLSYDHTRPEVVRQARELRGRMSLLMPVISSLADPLHAFRGSQAPAQKVMTGIVDKISEWIELTRRYPGEHTDHDVKQSAEQLRAELGQLEPTPEALRAWEGALFSSMLWRLRLLIDLWQDCVTLQHMIAEDKVAWWTPQFCHWRLGGVERFLDRGIMLFSTVTAAGAVLLACALWIESGWQDGAAAASVAAIGVCFFAALDDPAPQLFRTFIAAALSVVVAGLYLFVILPNAHDFAMLVIWFAVPFICVGTLIPQPRFALMAVLTAVNTANFISLQSAYDANFQTYINSNLAAVIGVLFAYLWTRVTRPFGAELAARRLIRSSWQDLVAAASPHPLEEQRNMAARMLDRLIQLLPRLASTDTPQHPSIDSFRDMRAGLNALDLQVEREKVQPPLRAAIDRVLAGVQQHFLNCIEHDRREEPPAALLGAIDTALGDTVSVSTADTALDLMYALVALRLSVFPNRPPPLLSNSALQS</sequence>
<dbReference type="EMBL" id="CP014578">
    <property type="protein sequence ID" value="ANB72216.1"/>
    <property type="molecule type" value="Genomic_DNA"/>
</dbReference>
<dbReference type="KEGG" id="buz:AYM40_07440"/>
<feature type="transmembrane region" description="Helical" evidence="7">
    <location>
        <begin position="80"/>
        <end position="100"/>
    </location>
</feature>
<feature type="transmembrane region" description="Helical" evidence="7">
    <location>
        <begin position="142"/>
        <end position="159"/>
    </location>
</feature>
<feature type="transmembrane region" description="Helical" evidence="7">
    <location>
        <begin position="369"/>
        <end position="389"/>
    </location>
</feature>
<keyword evidence="5 7" id="KW-1133">Transmembrane helix</keyword>
<keyword evidence="3" id="KW-1003">Cell membrane</keyword>
<dbReference type="PANTHER" id="PTHR30509">
    <property type="entry name" value="P-HYDROXYBENZOIC ACID EFFLUX PUMP SUBUNIT-RELATED"/>
    <property type="match status" value="1"/>
</dbReference>
<organism evidence="8 9">
    <name type="scientific">Paraburkholderia phytofirmans OLGA172</name>
    <dbReference type="NCBI Taxonomy" id="1417228"/>
    <lineage>
        <taxon>Bacteria</taxon>
        <taxon>Pseudomonadati</taxon>
        <taxon>Pseudomonadota</taxon>
        <taxon>Betaproteobacteria</taxon>
        <taxon>Burkholderiales</taxon>
        <taxon>Burkholderiaceae</taxon>
        <taxon>Paraburkholderia</taxon>
    </lineage>
</organism>
<dbReference type="Proteomes" id="UP000076852">
    <property type="component" value="Chromosome 1"/>
</dbReference>
<evidence type="ECO:0000256" key="2">
    <source>
        <dbReference type="ARBA" id="ARBA00022448"/>
    </source>
</evidence>
<reference evidence="8 9" key="1">
    <citation type="journal article" date="2016" name="Gene">
        <title>PacBio SMRT assembly of a complex multi-replicon genome reveals chlorocatechol degradative operon in a region of genome plasticity.</title>
        <authorList>
            <person name="Ricker N."/>
            <person name="Shen S.Y."/>
            <person name="Goordial J."/>
            <person name="Jin S."/>
            <person name="Fulthorpe R.R."/>
        </authorList>
    </citation>
    <scope>NUCLEOTIDE SEQUENCE [LARGE SCALE GENOMIC DNA]</scope>
    <source>
        <strain evidence="8 9">OLGA172</strain>
    </source>
</reference>
<evidence type="ECO:0000256" key="3">
    <source>
        <dbReference type="ARBA" id="ARBA00022475"/>
    </source>
</evidence>
<feature type="transmembrane region" description="Helical" evidence="7">
    <location>
        <begin position="395"/>
        <end position="413"/>
    </location>
</feature>